<keyword evidence="1" id="KW-1133">Transmembrane helix</keyword>
<dbReference type="Proteomes" id="UP000265520">
    <property type="component" value="Unassembled WGS sequence"/>
</dbReference>
<evidence type="ECO:0000256" key="1">
    <source>
        <dbReference type="SAM" id="Phobius"/>
    </source>
</evidence>
<keyword evidence="1" id="KW-0812">Transmembrane</keyword>
<proteinExistence type="predicted"/>
<name>A0A392WA82_9FABA</name>
<comment type="caution">
    <text evidence="2">The sequence shown here is derived from an EMBL/GenBank/DDBJ whole genome shotgun (WGS) entry which is preliminary data.</text>
</comment>
<evidence type="ECO:0000313" key="2">
    <source>
        <dbReference type="EMBL" id="MCI97578.1"/>
    </source>
</evidence>
<protein>
    <submittedName>
        <fullName evidence="2">Uncharacterized protein</fullName>
    </submittedName>
</protein>
<feature type="non-terminal residue" evidence="2">
    <location>
        <position position="33"/>
    </location>
</feature>
<keyword evidence="1" id="KW-0472">Membrane</keyword>
<organism evidence="2 3">
    <name type="scientific">Trifolium medium</name>
    <dbReference type="NCBI Taxonomy" id="97028"/>
    <lineage>
        <taxon>Eukaryota</taxon>
        <taxon>Viridiplantae</taxon>
        <taxon>Streptophyta</taxon>
        <taxon>Embryophyta</taxon>
        <taxon>Tracheophyta</taxon>
        <taxon>Spermatophyta</taxon>
        <taxon>Magnoliopsida</taxon>
        <taxon>eudicotyledons</taxon>
        <taxon>Gunneridae</taxon>
        <taxon>Pentapetalae</taxon>
        <taxon>rosids</taxon>
        <taxon>fabids</taxon>
        <taxon>Fabales</taxon>
        <taxon>Fabaceae</taxon>
        <taxon>Papilionoideae</taxon>
        <taxon>50 kb inversion clade</taxon>
        <taxon>NPAAA clade</taxon>
        <taxon>Hologalegina</taxon>
        <taxon>IRL clade</taxon>
        <taxon>Trifolieae</taxon>
        <taxon>Trifolium</taxon>
    </lineage>
</organism>
<keyword evidence="3" id="KW-1185">Reference proteome</keyword>
<feature type="transmembrane region" description="Helical" evidence="1">
    <location>
        <begin position="12"/>
        <end position="31"/>
    </location>
</feature>
<reference evidence="2 3" key="1">
    <citation type="journal article" date="2018" name="Front. Plant Sci.">
        <title>Red Clover (Trifolium pratense) and Zigzag Clover (T. medium) - A Picture of Genomic Similarities and Differences.</title>
        <authorList>
            <person name="Dluhosova J."/>
            <person name="Istvanek J."/>
            <person name="Nedelnik J."/>
            <person name="Repkova J."/>
        </authorList>
    </citation>
    <scope>NUCLEOTIDE SEQUENCE [LARGE SCALE GENOMIC DNA]</scope>
    <source>
        <strain evidence="3">cv. 10/8</strain>
        <tissue evidence="2">Leaf</tissue>
    </source>
</reference>
<dbReference type="EMBL" id="LXQA011447905">
    <property type="protein sequence ID" value="MCI97578.1"/>
    <property type="molecule type" value="Genomic_DNA"/>
</dbReference>
<sequence length="33" mass="3099">MTGVAMVIASPPAVGPIVPVAAALSTLLALVPA</sequence>
<evidence type="ECO:0000313" key="3">
    <source>
        <dbReference type="Proteomes" id="UP000265520"/>
    </source>
</evidence>
<dbReference type="AlphaFoldDB" id="A0A392WA82"/>
<accession>A0A392WA82</accession>